<gene>
    <name evidence="5" type="ORF">JIN84_18880</name>
</gene>
<dbReference type="Proteomes" id="UP000600139">
    <property type="component" value="Unassembled WGS sequence"/>
</dbReference>
<protein>
    <submittedName>
        <fullName evidence="5">AAA family ATPase</fullName>
    </submittedName>
</protein>
<name>A0A934R5Q8_9BACT</name>
<reference evidence="5" key="1">
    <citation type="submission" date="2021-01" db="EMBL/GenBank/DDBJ databases">
        <title>Modified the classification status of verrucomicrobia.</title>
        <authorList>
            <person name="Feng X."/>
        </authorList>
    </citation>
    <scope>NUCLEOTIDE SEQUENCE</scope>
    <source>
        <strain evidence="5">JCM 18052</strain>
    </source>
</reference>
<dbReference type="EMBL" id="JAENIK010000012">
    <property type="protein sequence ID" value="MBK1817691.1"/>
    <property type="molecule type" value="Genomic_DNA"/>
</dbReference>
<evidence type="ECO:0000313" key="5">
    <source>
        <dbReference type="EMBL" id="MBK1817691.1"/>
    </source>
</evidence>
<comment type="caution">
    <text evidence="5">The sequence shown here is derived from an EMBL/GenBank/DDBJ whole genome shotgun (WGS) entry which is preliminary data.</text>
</comment>
<dbReference type="Gene3D" id="1.10.8.60">
    <property type="match status" value="1"/>
</dbReference>
<evidence type="ECO:0000313" key="6">
    <source>
        <dbReference type="Proteomes" id="UP000600139"/>
    </source>
</evidence>
<keyword evidence="2" id="KW-0547">Nucleotide-binding</keyword>
<accession>A0A934R5Q8</accession>
<evidence type="ECO:0000259" key="4">
    <source>
        <dbReference type="SMART" id="SM00382"/>
    </source>
</evidence>
<proteinExistence type="inferred from homology"/>
<feature type="domain" description="AAA+ ATPase" evidence="4">
    <location>
        <begin position="209"/>
        <end position="347"/>
    </location>
</feature>
<dbReference type="Pfam" id="PF00004">
    <property type="entry name" value="AAA"/>
    <property type="match status" value="1"/>
</dbReference>
<dbReference type="Pfam" id="PF17866">
    <property type="entry name" value="AAA_lid_6"/>
    <property type="match status" value="1"/>
</dbReference>
<dbReference type="InterPro" id="IPR027417">
    <property type="entry name" value="P-loop_NTPase"/>
</dbReference>
<dbReference type="SMART" id="SM00382">
    <property type="entry name" value="AAA"/>
    <property type="match status" value="1"/>
</dbReference>
<dbReference type="AlphaFoldDB" id="A0A934R5Q8"/>
<dbReference type="PANTHER" id="PTHR43392:SF2">
    <property type="entry name" value="AAA-TYPE ATPASE FAMILY PROTEIN _ ANKYRIN REPEAT FAMILY PROTEIN"/>
    <property type="match status" value="1"/>
</dbReference>
<comment type="similarity">
    <text evidence="1">Belongs to the CbxX/CfxQ family.</text>
</comment>
<organism evidence="5 6">
    <name type="scientific">Luteolibacter yonseiensis</name>
    <dbReference type="NCBI Taxonomy" id="1144680"/>
    <lineage>
        <taxon>Bacteria</taxon>
        <taxon>Pseudomonadati</taxon>
        <taxon>Verrucomicrobiota</taxon>
        <taxon>Verrucomicrobiia</taxon>
        <taxon>Verrucomicrobiales</taxon>
        <taxon>Verrucomicrobiaceae</taxon>
        <taxon>Luteolibacter</taxon>
    </lineage>
</organism>
<dbReference type="InterPro" id="IPR000641">
    <property type="entry name" value="CbxX/CfxQ"/>
</dbReference>
<evidence type="ECO:0000256" key="2">
    <source>
        <dbReference type="ARBA" id="ARBA00022741"/>
    </source>
</evidence>
<keyword evidence="6" id="KW-1185">Reference proteome</keyword>
<dbReference type="SUPFAM" id="SSF158682">
    <property type="entry name" value="TerB-like"/>
    <property type="match status" value="1"/>
</dbReference>
<evidence type="ECO:0000256" key="3">
    <source>
        <dbReference type="ARBA" id="ARBA00022840"/>
    </source>
</evidence>
<dbReference type="SUPFAM" id="SSF52540">
    <property type="entry name" value="P-loop containing nucleoside triphosphate hydrolases"/>
    <property type="match status" value="1"/>
</dbReference>
<dbReference type="PRINTS" id="PR00819">
    <property type="entry name" value="CBXCFQXSUPER"/>
</dbReference>
<dbReference type="RefSeq" id="WP_200352626.1">
    <property type="nucleotide sequence ID" value="NZ_BAABHZ010000001.1"/>
</dbReference>
<dbReference type="GO" id="GO:0016887">
    <property type="term" value="F:ATP hydrolysis activity"/>
    <property type="evidence" value="ECO:0007669"/>
    <property type="project" value="InterPro"/>
</dbReference>
<dbReference type="InterPro" id="IPR029024">
    <property type="entry name" value="TerB-like"/>
</dbReference>
<dbReference type="InterPro" id="IPR003593">
    <property type="entry name" value="AAA+_ATPase"/>
</dbReference>
<dbReference type="InterPro" id="IPR050773">
    <property type="entry name" value="CbxX/CfxQ_RuBisCO_ESX"/>
</dbReference>
<dbReference type="CDD" id="cd00009">
    <property type="entry name" value="AAA"/>
    <property type="match status" value="1"/>
</dbReference>
<dbReference type="PANTHER" id="PTHR43392">
    <property type="entry name" value="AAA-TYPE ATPASE FAMILY PROTEIN / ANKYRIN REPEAT FAMILY PROTEIN"/>
    <property type="match status" value="1"/>
</dbReference>
<evidence type="ECO:0000256" key="1">
    <source>
        <dbReference type="ARBA" id="ARBA00010378"/>
    </source>
</evidence>
<keyword evidence="3" id="KW-0067">ATP-binding</keyword>
<dbReference type="InterPro" id="IPR003959">
    <property type="entry name" value="ATPase_AAA_core"/>
</dbReference>
<dbReference type="GO" id="GO:0005524">
    <property type="term" value="F:ATP binding"/>
    <property type="evidence" value="ECO:0007669"/>
    <property type="project" value="UniProtKB-KW"/>
</dbReference>
<dbReference type="FunFam" id="3.40.50.300:FF:000216">
    <property type="entry name" value="Type VII secretion ATPase EccA"/>
    <property type="match status" value="1"/>
</dbReference>
<dbReference type="InterPro" id="IPR041627">
    <property type="entry name" value="AAA_lid_6"/>
</dbReference>
<sequence>MSEILADRASRGVPPVRKSLIAEHGCEALELDYELKLVLFLTARIDGETNHAEKQYTAAVGRKLDWSAAQDRMLEARVLAQPGYDLSALRFGSQHPAWGEQLFRIAAGTVLADGVVNHDERLFLGNLAFQLLGGDMSRMERILAWLESGGEEPAEPAPVEVPKEDLETCLAELNALAGLANVKQEIESLVRFLEINKARAAHDLKGAAMSLHMVFSGNPGTGKTTVARIVSRIFAALEVLKKGHLVETDRLGLVGQYVGHTAKKTDDIVRQALDGVLFVDEAYALVSGGENDFGREAIDTLVKRMEDHRERLIVIAAGYPDDMKQFIDTNPGLQSRFTIHLNFEDYTAPELVNIFKGFCEKNQYTLEASAEAALETRIEEELKTAGRGFGNGRHMRNLFEKAIRRHAVRLTLRKREWTKEELAQLTSEDLG</sequence>
<dbReference type="Gene3D" id="3.40.50.300">
    <property type="entry name" value="P-loop containing nucleotide triphosphate hydrolases"/>
    <property type="match status" value="1"/>
</dbReference>